<evidence type="ECO:0000256" key="1">
    <source>
        <dbReference type="SAM" id="MobiDB-lite"/>
    </source>
</evidence>
<feature type="region of interest" description="Disordered" evidence="1">
    <location>
        <begin position="171"/>
        <end position="211"/>
    </location>
</feature>
<organism evidence="2 3">
    <name type="scientific">Solea senegalensis</name>
    <name type="common">Senegalese sole</name>
    <dbReference type="NCBI Taxonomy" id="28829"/>
    <lineage>
        <taxon>Eukaryota</taxon>
        <taxon>Metazoa</taxon>
        <taxon>Chordata</taxon>
        <taxon>Craniata</taxon>
        <taxon>Vertebrata</taxon>
        <taxon>Euteleostomi</taxon>
        <taxon>Actinopterygii</taxon>
        <taxon>Neopterygii</taxon>
        <taxon>Teleostei</taxon>
        <taxon>Neoteleostei</taxon>
        <taxon>Acanthomorphata</taxon>
        <taxon>Carangaria</taxon>
        <taxon>Pleuronectiformes</taxon>
        <taxon>Pleuronectoidei</taxon>
        <taxon>Soleidae</taxon>
        <taxon>Solea</taxon>
    </lineage>
</organism>
<feature type="compositionally biased region" description="Polar residues" evidence="1">
    <location>
        <begin position="174"/>
        <end position="189"/>
    </location>
</feature>
<keyword evidence="3" id="KW-1185">Reference proteome</keyword>
<name>A0AAV6QGU7_SOLSE</name>
<feature type="compositionally biased region" description="Basic residues" evidence="1">
    <location>
        <begin position="123"/>
        <end position="132"/>
    </location>
</feature>
<evidence type="ECO:0000313" key="3">
    <source>
        <dbReference type="Proteomes" id="UP000693946"/>
    </source>
</evidence>
<evidence type="ECO:0000313" key="2">
    <source>
        <dbReference type="EMBL" id="KAG7489269.1"/>
    </source>
</evidence>
<dbReference type="AlphaFoldDB" id="A0AAV6QGU7"/>
<accession>A0AAV6QGU7</accession>
<sequence length="246" mass="27053">MALLQSLPDSAFLTFSGLAECILKKILSLLKKQEIKCVIIIFDRYDNPQSIKILERQRRGASDGPTHVITGNANTTNYRRHLRSSGKTALRIFVTSYIISAGPQRIQSDGLRSIDQQPINKGKQTKTCHTRQTRLPDTGRLGHCGTRNRSTEEPEGLKYWRKPEITKCMEQKGPASTSFAATNDASSATGPDAAECGATTHIDSSEEDEGGKGCYCGTTVSGWNCKQPCPEAVAQKYVFTPRQHCS</sequence>
<protein>
    <submittedName>
        <fullName evidence="2">Uncharacterized protein</fullName>
    </submittedName>
</protein>
<reference evidence="2 3" key="1">
    <citation type="journal article" date="2021" name="Sci. Rep.">
        <title>Chromosome anchoring in Senegalese sole (Solea senegalensis) reveals sex-associated markers and genome rearrangements in flatfish.</title>
        <authorList>
            <person name="Guerrero-Cozar I."/>
            <person name="Gomez-Garrido J."/>
            <person name="Berbel C."/>
            <person name="Martinez-Blanch J.F."/>
            <person name="Alioto T."/>
            <person name="Claros M.G."/>
            <person name="Gagnaire P.A."/>
            <person name="Manchado M."/>
        </authorList>
    </citation>
    <scope>NUCLEOTIDE SEQUENCE [LARGE SCALE GENOMIC DNA]</scope>
    <source>
        <strain evidence="2">Sse05_10M</strain>
    </source>
</reference>
<proteinExistence type="predicted"/>
<feature type="region of interest" description="Disordered" evidence="1">
    <location>
        <begin position="121"/>
        <end position="151"/>
    </location>
</feature>
<comment type="caution">
    <text evidence="2">The sequence shown here is derived from an EMBL/GenBank/DDBJ whole genome shotgun (WGS) entry which is preliminary data.</text>
</comment>
<dbReference type="EMBL" id="JAGKHQ010000017">
    <property type="protein sequence ID" value="KAG7489269.1"/>
    <property type="molecule type" value="Genomic_DNA"/>
</dbReference>
<gene>
    <name evidence="2" type="ORF">JOB18_008240</name>
</gene>
<dbReference type="Proteomes" id="UP000693946">
    <property type="component" value="Linkage Group LG5"/>
</dbReference>